<accession>A0A853BEF8</accession>
<dbReference type="SUPFAM" id="SSF52096">
    <property type="entry name" value="ClpP/crotonase"/>
    <property type="match status" value="1"/>
</dbReference>
<dbReference type="Proteomes" id="UP000549616">
    <property type="component" value="Unassembled WGS sequence"/>
</dbReference>
<evidence type="ECO:0000313" key="1">
    <source>
        <dbReference type="EMBL" id="NYI93649.1"/>
    </source>
</evidence>
<reference evidence="1 2" key="1">
    <citation type="submission" date="2020-07" db="EMBL/GenBank/DDBJ databases">
        <title>Sequencing the genomes of 1000 actinobacteria strains.</title>
        <authorList>
            <person name="Klenk H.-P."/>
        </authorList>
    </citation>
    <scope>NUCLEOTIDE SEQUENCE [LARGE SCALE GENOMIC DNA]</scope>
    <source>
        <strain evidence="1 2">DSM 104006</strain>
    </source>
</reference>
<comment type="caution">
    <text evidence="1">The sequence shown here is derived from an EMBL/GenBank/DDBJ whole genome shotgun (WGS) entry which is preliminary data.</text>
</comment>
<evidence type="ECO:0000313" key="2">
    <source>
        <dbReference type="Proteomes" id="UP000549616"/>
    </source>
</evidence>
<dbReference type="EC" id="4.2.1.17" evidence="1"/>
<dbReference type="RefSeq" id="WP_312861287.1">
    <property type="nucleotide sequence ID" value="NZ_JACCFK010000002.1"/>
</dbReference>
<dbReference type="PANTHER" id="PTHR11941:SF54">
    <property type="entry name" value="ENOYL-COA HYDRATASE, MITOCHONDRIAL"/>
    <property type="match status" value="1"/>
</dbReference>
<proteinExistence type="predicted"/>
<dbReference type="AlphaFoldDB" id="A0A853BEF8"/>
<dbReference type="CDD" id="cd06558">
    <property type="entry name" value="crotonase-like"/>
    <property type="match status" value="1"/>
</dbReference>
<keyword evidence="1" id="KW-0456">Lyase</keyword>
<protein>
    <submittedName>
        <fullName evidence="1">Enoyl-CoA hydratase</fullName>
        <ecNumber evidence="1">4.2.1.17</ecNumber>
    </submittedName>
</protein>
<dbReference type="GO" id="GO:0006635">
    <property type="term" value="P:fatty acid beta-oxidation"/>
    <property type="evidence" value="ECO:0007669"/>
    <property type="project" value="TreeGrafter"/>
</dbReference>
<dbReference type="Pfam" id="PF00378">
    <property type="entry name" value="ECH_1"/>
    <property type="match status" value="1"/>
</dbReference>
<organism evidence="1 2">
    <name type="scientific">Amycolatopsis endophytica</name>
    <dbReference type="NCBI Taxonomy" id="860233"/>
    <lineage>
        <taxon>Bacteria</taxon>
        <taxon>Bacillati</taxon>
        <taxon>Actinomycetota</taxon>
        <taxon>Actinomycetes</taxon>
        <taxon>Pseudonocardiales</taxon>
        <taxon>Pseudonocardiaceae</taxon>
        <taxon>Amycolatopsis</taxon>
    </lineage>
</organism>
<keyword evidence="2" id="KW-1185">Reference proteome</keyword>
<dbReference type="EMBL" id="JACCFK010000002">
    <property type="protein sequence ID" value="NYI93649.1"/>
    <property type="molecule type" value="Genomic_DNA"/>
</dbReference>
<sequence>MTRTSPRRTPPNGSRARCRLLVKPLEESTMTGFTNLTFTVSDRIATVLLNRPPVNAVTQQMYREITEFFSTADEVADAVVLSGAGRHFCGGNDLDEFATLTPENSDARMEVVRTAFFAIQDCAVPVIGAVNGTAVGTGLAIAASCDFVIAADDARLGTPEIGVGVMGGARHLARLVPEPWVRCMYLTGDPLPASALRALGGIVDVCSSEDLIATAQDWARRIVRHSGAAIRMAKRSLKEIETMDIKAGYTFEQGLTREFSGHPDSREAVRALLERRSPEFGRAT</sequence>
<dbReference type="InterPro" id="IPR001753">
    <property type="entry name" value="Enoyl-CoA_hydra/iso"/>
</dbReference>
<name>A0A853BEF8_9PSEU</name>
<dbReference type="GO" id="GO:0004300">
    <property type="term" value="F:enoyl-CoA hydratase activity"/>
    <property type="evidence" value="ECO:0007669"/>
    <property type="project" value="UniProtKB-EC"/>
</dbReference>
<dbReference type="Gene3D" id="3.90.226.10">
    <property type="entry name" value="2-enoyl-CoA Hydratase, Chain A, domain 1"/>
    <property type="match status" value="1"/>
</dbReference>
<dbReference type="PANTHER" id="PTHR11941">
    <property type="entry name" value="ENOYL-COA HYDRATASE-RELATED"/>
    <property type="match status" value="1"/>
</dbReference>
<gene>
    <name evidence="1" type="ORF">HNR02_007024</name>
</gene>
<dbReference type="InterPro" id="IPR029045">
    <property type="entry name" value="ClpP/crotonase-like_dom_sf"/>
</dbReference>